<evidence type="ECO:0000313" key="3">
    <source>
        <dbReference type="WBParaSite" id="TREG1_8920.1"/>
    </source>
</evidence>
<feature type="region of interest" description="Disordered" evidence="1">
    <location>
        <begin position="34"/>
        <end position="67"/>
    </location>
</feature>
<evidence type="ECO:0000313" key="2">
    <source>
        <dbReference type="Proteomes" id="UP000050795"/>
    </source>
</evidence>
<protein>
    <submittedName>
        <fullName evidence="3">Uncharacterized protein</fullName>
    </submittedName>
</protein>
<proteinExistence type="predicted"/>
<keyword evidence="2" id="KW-1185">Reference proteome</keyword>
<accession>A0AA85KAU7</accession>
<feature type="region of interest" description="Disordered" evidence="1">
    <location>
        <begin position="87"/>
        <end position="111"/>
    </location>
</feature>
<evidence type="ECO:0000256" key="1">
    <source>
        <dbReference type="SAM" id="MobiDB-lite"/>
    </source>
</evidence>
<dbReference type="WBParaSite" id="TREG1_8920.1">
    <property type="protein sequence ID" value="TREG1_8920.1"/>
    <property type="gene ID" value="TREG1_8920"/>
</dbReference>
<reference evidence="2" key="1">
    <citation type="submission" date="2022-06" db="EMBL/GenBank/DDBJ databases">
        <authorList>
            <person name="Berger JAMES D."/>
            <person name="Berger JAMES D."/>
        </authorList>
    </citation>
    <scope>NUCLEOTIDE SEQUENCE [LARGE SCALE GENOMIC DNA]</scope>
</reference>
<dbReference type="AlphaFoldDB" id="A0AA85KAU7"/>
<organism evidence="2 3">
    <name type="scientific">Trichobilharzia regenti</name>
    <name type="common">Nasal bird schistosome</name>
    <dbReference type="NCBI Taxonomy" id="157069"/>
    <lineage>
        <taxon>Eukaryota</taxon>
        <taxon>Metazoa</taxon>
        <taxon>Spiralia</taxon>
        <taxon>Lophotrochozoa</taxon>
        <taxon>Platyhelminthes</taxon>
        <taxon>Trematoda</taxon>
        <taxon>Digenea</taxon>
        <taxon>Strigeidida</taxon>
        <taxon>Schistosomatoidea</taxon>
        <taxon>Schistosomatidae</taxon>
        <taxon>Trichobilharzia</taxon>
    </lineage>
</organism>
<dbReference type="Proteomes" id="UP000050795">
    <property type="component" value="Unassembled WGS sequence"/>
</dbReference>
<name>A0AA85KAU7_TRIRE</name>
<feature type="compositionally biased region" description="Polar residues" evidence="1">
    <location>
        <begin position="100"/>
        <end position="111"/>
    </location>
</feature>
<sequence length="111" mass="12214">MCDQPQAAIPWALRSRNTNPLSVSGTRRINQLLRYGQPGSSNRPYTFKSRRSLPEHHSPLLTSPSSSCFSTTVRTILQAGESTSLYSVTTNNGESHRNTPDSLQSHVANTT</sequence>
<reference evidence="3" key="2">
    <citation type="submission" date="2023-11" db="UniProtKB">
        <authorList>
            <consortium name="WormBaseParasite"/>
        </authorList>
    </citation>
    <scope>IDENTIFICATION</scope>
</reference>